<keyword evidence="2" id="KW-1185">Reference proteome</keyword>
<accession>A0ACC2WGM1</accession>
<dbReference type="EMBL" id="JASBWR010000013">
    <property type="protein sequence ID" value="KAJ9110309.1"/>
    <property type="molecule type" value="Genomic_DNA"/>
</dbReference>
<dbReference type="Proteomes" id="UP001241377">
    <property type="component" value="Unassembled WGS sequence"/>
</dbReference>
<evidence type="ECO:0000313" key="1">
    <source>
        <dbReference type="EMBL" id="KAJ9110309.1"/>
    </source>
</evidence>
<protein>
    <submittedName>
        <fullName evidence="1">Uncharacterized protein</fullName>
    </submittedName>
</protein>
<organism evidence="1 2">
    <name type="scientific">Naganishia cerealis</name>
    <dbReference type="NCBI Taxonomy" id="610337"/>
    <lineage>
        <taxon>Eukaryota</taxon>
        <taxon>Fungi</taxon>
        <taxon>Dikarya</taxon>
        <taxon>Basidiomycota</taxon>
        <taxon>Agaricomycotina</taxon>
        <taxon>Tremellomycetes</taxon>
        <taxon>Filobasidiales</taxon>
        <taxon>Filobasidiaceae</taxon>
        <taxon>Naganishia</taxon>
    </lineage>
</organism>
<comment type="caution">
    <text evidence="1">The sequence shown here is derived from an EMBL/GenBank/DDBJ whole genome shotgun (WGS) entry which is preliminary data.</text>
</comment>
<gene>
    <name evidence="1" type="ORF">QFC19_001712</name>
</gene>
<name>A0ACC2WGM1_9TREE</name>
<proteinExistence type="predicted"/>
<evidence type="ECO:0000313" key="2">
    <source>
        <dbReference type="Proteomes" id="UP001241377"/>
    </source>
</evidence>
<reference evidence="1" key="1">
    <citation type="submission" date="2023-04" db="EMBL/GenBank/DDBJ databases">
        <title>Draft Genome sequencing of Naganishia species isolated from polar environments using Oxford Nanopore Technology.</title>
        <authorList>
            <person name="Leo P."/>
            <person name="Venkateswaran K."/>
        </authorList>
    </citation>
    <scope>NUCLEOTIDE SEQUENCE</scope>
    <source>
        <strain evidence="1">MNA-CCFEE 5261</strain>
    </source>
</reference>
<sequence length="229" mass="24863">MPSVRQSCIQCARSAQNYKATPSTRSLSSCARLYAPSETSGYASPNLSNTKQPAFASSSTPGRLTPSQLRTLVQLHHTSSSFITQQNLSASIDAAFRASSQTYGDDRAFRDIADSRLKLQEGSGKGDRLVRHGQSTDSAGQQRSSGTVHVAFGYDSEPLTANDIANKVKEANMWSGDAEGRRDMDIHSGARDLINMREEKIRDALYGTVGKRAMPGVEAVLDHIQEHSK</sequence>